<feature type="domain" description="HTH lysR-type" evidence="5">
    <location>
        <begin position="27"/>
        <end position="79"/>
    </location>
</feature>
<organism evidence="6 7">
    <name type="scientific">Roseomonas marmotae</name>
    <dbReference type="NCBI Taxonomy" id="2768161"/>
    <lineage>
        <taxon>Bacteria</taxon>
        <taxon>Pseudomonadati</taxon>
        <taxon>Pseudomonadota</taxon>
        <taxon>Alphaproteobacteria</taxon>
        <taxon>Acetobacterales</taxon>
        <taxon>Roseomonadaceae</taxon>
        <taxon>Roseomonas</taxon>
    </lineage>
</organism>
<dbReference type="PRINTS" id="PR00039">
    <property type="entry name" value="HTHLYSR"/>
</dbReference>
<dbReference type="Gene3D" id="1.10.10.10">
    <property type="entry name" value="Winged helix-like DNA-binding domain superfamily/Winged helix DNA-binding domain"/>
    <property type="match status" value="1"/>
</dbReference>
<dbReference type="Gene3D" id="3.40.190.290">
    <property type="match status" value="1"/>
</dbReference>
<dbReference type="Pfam" id="PF03466">
    <property type="entry name" value="LysR_substrate"/>
    <property type="match status" value="1"/>
</dbReference>
<keyword evidence="4" id="KW-0804">Transcription</keyword>
<comment type="caution">
    <text evidence="6">The sequence shown here is derived from an EMBL/GenBank/DDBJ whole genome shotgun (WGS) entry which is preliminary data.</text>
</comment>
<evidence type="ECO:0000313" key="6">
    <source>
        <dbReference type="EMBL" id="MBO1075930.1"/>
    </source>
</evidence>
<name>A0ABS3KES0_9PROT</name>
<reference evidence="6 7" key="1">
    <citation type="submission" date="2020-09" db="EMBL/GenBank/DDBJ databases">
        <title>Roseomonas.</title>
        <authorList>
            <person name="Zhu W."/>
        </authorList>
    </citation>
    <scope>NUCLEOTIDE SEQUENCE [LARGE SCALE GENOMIC DNA]</scope>
    <source>
        <strain evidence="6 7">1311</strain>
    </source>
</reference>
<dbReference type="EMBL" id="JACTNF010000015">
    <property type="protein sequence ID" value="MBO1075930.1"/>
    <property type="molecule type" value="Genomic_DNA"/>
</dbReference>
<evidence type="ECO:0000256" key="4">
    <source>
        <dbReference type="ARBA" id="ARBA00023163"/>
    </source>
</evidence>
<dbReference type="PROSITE" id="PS50931">
    <property type="entry name" value="HTH_LYSR"/>
    <property type="match status" value="1"/>
</dbReference>
<dbReference type="InterPro" id="IPR050950">
    <property type="entry name" value="HTH-type_LysR_regulators"/>
</dbReference>
<dbReference type="PANTHER" id="PTHR30419">
    <property type="entry name" value="HTH-TYPE TRANSCRIPTIONAL REGULATOR YBHD"/>
    <property type="match status" value="1"/>
</dbReference>
<keyword evidence="7" id="KW-1185">Reference proteome</keyword>
<dbReference type="SUPFAM" id="SSF46785">
    <property type="entry name" value="Winged helix' DNA-binding domain"/>
    <property type="match status" value="1"/>
</dbReference>
<accession>A0ABS3KES0</accession>
<dbReference type="SUPFAM" id="SSF53850">
    <property type="entry name" value="Periplasmic binding protein-like II"/>
    <property type="match status" value="1"/>
</dbReference>
<evidence type="ECO:0000256" key="2">
    <source>
        <dbReference type="ARBA" id="ARBA00023015"/>
    </source>
</evidence>
<evidence type="ECO:0000259" key="5">
    <source>
        <dbReference type="PROSITE" id="PS50931"/>
    </source>
</evidence>
<keyword evidence="2" id="KW-0805">Transcription regulation</keyword>
<dbReference type="InterPro" id="IPR005119">
    <property type="entry name" value="LysR_subst-bd"/>
</dbReference>
<dbReference type="Pfam" id="PF00126">
    <property type="entry name" value="HTH_1"/>
    <property type="match status" value="1"/>
</dbReference>
<sequence length="334" mass="36085">MPDRQQEGCRLARDTTPRNPRIHAAAIHYFDAVRRAGSIREAARRLNIASSAVNRQILKLEAEIGSPLFERLPGGLRLTAAGEVLARHVLTVLRDVERVRSDLDALEGLRAGHVELVTLEGCCHRIVPAAIAALHERHPRISIGARLLESAAIPAAILTGEAHLGLAFEVRRRPELRQLSTVPLPLGLVVRRDSPLAGKPFATLRDCAGLPLVLPRENFANRDQLQPLLFQAGLSLQGQVEAGSIELMRQLVLCGLGVAFMTRVGLEAELEAGRLAHVPLRHGNRPVTSELGLYAGAGQAHSGAVEAFARQIVAQLGLCVYGADESCYEEPPGK</sequence>
<comment type="similarity">
    <text evidence="1">Belongs to the LysR transcriptional regulatory family.</text>
</comment>
<gene>
    <name evidence="6" type="ORF">IAI60_15030</name>
</gene>
<dbReference type="PANTHER" id="PTHR30419:SF2">
    <property type="entry name" value="LYSR FAMILY TRANSCRIPTIONAL REGULATOR"/>
    <property type="match status" value="1"/>
</dbReference>
<evidence type="ECO:0000313" key="7">
    <source>
        <dbReference type="Proteomes" id="UP001518990"/>
    </source>
</evidence>
<dbReference type="Proteomes" id="UP001518990">
    <property type="component" value="Unassembled WGS sequence"/>
</dbReference>
<dbReference type="InterPro" id="IPR000847">
    <property type="entry name" value="LysR_HTH_N"/>
</dbReference>
<proteinExistence type="inferred from homology"/>
<dbReference type="InterPro" id="IPR036388">
    <property type="entry name" value="WH-like_DNA-bd_sf"/>
</dbReference>
<evidence type="ECO:0000256" key="3">
    <source>
        <dbReference type="ARBA" id="ARBA00023125"/>
    </source>
</evidence>
<protein>
    <submittedName>
        <fullName evidence="6">LysR family transcriptional regulator</fullName>
    </submittedName>
</protein>
<keyword evidence="3" id="KW-0238">DNA-binding</keyword>
<evidence type="ECO:0000256" key="1">
    <source>
        <dbReference type="ARBA" id="ARBA00009437"/>
    </source>
</evidence>
<dbReference type="InterPro" id="IPR036390">
    <property type="entry name" value="WH_DNA-bd_sf"/>
</dbReference>